<sequence>MNFAASLCRRLTVSNLVTKIPVYSSARDVTGDGLSMIFRRWATKKTAGSTKTDATQNPRCLVSRSSVAREWYLVISL</sequence>
<accession>A0AAU9MV25</accession>
<gene>
    <name evidence="1" type="ORF">LVIROSA_LOCUS17459</name>
</gene>
<dbReference type="EMBL" id="CAKMRJ010003334">
    <property type="protein sequence ID" value="CAH1430705.1"/>
    <property type="molecule type" value="Genomic_DNA"/>
</dbReference>
<protein>
    <submittedName>
        <fullName evidence="1">Uncharacterized protein</fullName>
    </submittedName>
</protein>
<keyword evidence="2" id="KW-1185">Reference proteome</keyword>
<reference evidence="1 2" key="1">
    <citation type="submission" date="2022-01" db="EMBL/GenBank/DDBJ databases">
        <authorList>
            <person name="Xiong W."/>
            <person name="Schranz E."/>
        </authorList>
    </citation>
    <scope>NUCLEOTIDE SEQUENCE [LARGE SCALE GENOMIC DNA]</scope>
</reference>
<organism evidence="1 2">
    <name type="scientific">Lactuca virosa</name>
    <dbReference type="NCBI Taxonomy" id="75947"/>
    <lineage>
        <taxon>Eukaryota</taxon>
        <taxon>Viridiplantae</taxon>
        <taxon>Streptophyta</taxon>
        <taxon>Embryophyta</taxon>
        <taxon>Tracheophyta</taxon>
        <taxon>Spermatophyta</taxon>
        <taxon>Magnoliopsida</taxon>
        <taxon>eudicotyledons</taxon>
        <taxon>Gunneridae</taxon>
        <taxon>Pentapetalae</taxon>
        <taxon>asterids</taxon>
        <taxon>campanulids</taxon>
        <taxon>Asterales</taxon>
        <taxon>Asteraceae</taxon>
        <taxon>Cichorioideae</taxon>
        <taxon>Cichorieae</taxon>
        <taxon>Lactucinae</taxon>
        <taxon>Lactuca</taxon>
    </lineage>
</organism>
<evidence type="ECO:0000313" key="1">
    <source>
        <dbReference type="EMBL" id="CAH1430705.1"/>
    </source>
</evidence>
<proteinExistence type="predicted"/>
<name>A0AAU9MV25_9ASTR</name>
<dbReference type="AlphaFoldDB" id="A0AAU9MV25"/>
<comment type="caution">
    <text evidence="1">The sequence shown here is derived from an EMBL/GenBank/DDBJ whole genome shotgun (WGS) entry which is preliminary data.</text>
</comment>
<evidence type="ECO:0000313" key="2">
    <source>
        <dbReference type="Proteomes" id="UP001157418"/>
    </source>
</evidence>
<dbReference type="Proteomes" id="UP001157418">
    <property type="component" value="Unassembled WGS sequence"/>
</dbReference>